<accession>A0ABS8NI58</accession>
<keyword evidence="1" id="KW-1133">Transmembrane helix</keyword>
<reference evidence="3" key="1">
    <citation type="submission" date="2021-11" db="EMBL/GenBank/DDBJ databases">
        <title>Genome sequence.</title>
        <authorList>
            <person name="Sun Q."/>
        </authorList>
    </citation>
    <scope>NUCLEOTIDE SEQUENCE</scope>
    <source>
        <strain evidence="3">JC740</strain>
    </source>
</reference>
<proteinExistence type="predicted"/>
<dbReference type="EMBL" id="JAJKFW010000023">
    <property type="protein sequence ID" value="MCC9643089.1"/>
    <property type="molecule type" value="Genomic_DNA"/>
</dbReference>
<dbReference type="Proteomes" id="UP001430306">
    <property type="component" value="Unassembled WGS sequence"/>
</dbReference>
<evidence type="ECO:0000259" key="2">
    <source>
        <dbReference type="Pfam" id="PF07811"/>
    </source>
</evidence>
<dbReference type="Pfam" id="PF07811">
    <property type="entry name" value="TadE"/>
    <property type="match status" value="1"/>
</dbReference>
<evidence type="ECO:0000313" key="3">
    <source>
        <dbReference type="EMBL" id="MCC9643089.1"/>
    </source>
</evidence>
<name>A0ABS8NI58_9BACT</name>
<evidence type="ECO:0000256" key="1">
    <source>
        <dbReference type="SAM" id="Phobius"/>
    </source>
</evidence>
<sequence length="150" mass="16843">MNNLLLSLNRHLRRQKVAGRTGATATEFALLLPVILLLVFACCDFARIIHVRQVVANAARVGSLHGAMNRFHPQNESQWRSHVQQAIQDELGHLSIDSADAIVSVSHRDNGNGQKIIASEVSIPFRTIVQWPVLPQEVQVRHVAEFQQFR</sequence>
<keyword evidence="1" id="KW-0472">Membrane</keyword>
<gene>
    <name evidence="3" type="ORF">LOC71_12455</name>
</gene>
<dbReference type="InterPro" id="IPR012495">
    <property type="entry name" value="TadE-like_dom"/>
</dbReference>
<feature type="transmembrane region" description="Helical" evidence="1">
    <location>
        <begin position="21"/>
        <end position="41"/>
    </location>
</feature>
<keyword evidence="1" id="KW-0812">Transmembrane</keyword>
<organism evidence="3 4">
    <name type="scientific">Rhodopirellula halodulae</name>
    <dbReference type="NCBI Taxonomy" id="2894198"/>
    <lineage>
        <taxon>Bacteria</taxon>
        <taxon>Pseudomonadati</taxon>
        <taxon>Planctomycetota</taxon>
        <taxon>Planctomycetia</taxon>
        <taxon>Pirellulales</taxon>
        <taxon>Pirellulaceae</taxon>
        <taxon>Rhodopirellula</taxon>
    </lineage>
</organism>
<keyword evidence="4" id="KW-1185">Reference proteome</keyword>
<evidence type="ECO:0000313" key="4">
    <source>
        <dbReference type="Proteomes" id="UP001430306"/>
    </source>
</evidence>
<protein>
    <submittedName>
        <fullName evidence="3">Pilus assembly protein</fullName>
    </submittedName>
</protein>
<feature type="domain" description="TadE-like" evidence="2">
    <location>
        <begin position="22"/>
        <end position="62"/>
    </location>
</feature>
<comment type="caution">
    <text evidence="3">The sequence shown here is derived from an EMBL/GenBank/DDBJ whole genome shotgun (WGS) entry which is preliminary data.</text>
</comment>
<dbReference type="RefSeq" id="WP_230274033.1">
    <property type="nucleotide sequence ID" value="NZ_JAJKFW010000023.1"/>
</dbReference>